<evidence type="ECO:0000313" key="9">
    <source>
        <dbReference type="EMBL" id="HIZ91110.1"/>
    </source>
</evidence>
<evidence type="ECO:0000313" key="10">
    <source>
        <dbReference type="Proteomes" id="UP000824108"/>
    </source>
</evidence>
<dbReference type="PROSITE" id="PS00088">
    <property type="entry name" value="SOD_MN"/>
    <property type="match status" value="1"/>
</dbReference>
<dbReference type="AlphaFoldDB" id="A0A9D2GY19"/>
<dbReference type="EMBL" id="DXAV01000026">
    <property type="protein sequence ID" value="HIZ91110.1"/>
    <property type="molecule type" value="Genomic_DNA"/>
</dbReference>
<dbReference type="PRINTS" id="PR01703">
    <property type="entry name" value="MNSODISMTASE"/>
</dbReference>
<protein>
    <recommendedName>
        <fullName evidence="2 6">Superoxide dismutase</fullName>
        <ecNumber evidence="2 6">1.15.1.1</ecNumber>
    </recommendedName>
</protein>
<dbReference type="InterPro" id="IPR019833">
    <property type="entry name" value="Mn/Fe_SOD_BS"/>
</dbReference>
<name>A0A9D2GY19_9BACE</name>
<dbReference type="InterPro" id="IPR036324">
    <property type="entry name" value="Mn/Fe_SOD_N_sf"/>
</dbReference>
<comment type="caution">
    <text evidence="9">The sequence shown here is derived from an EMBL/GenBank/DDBJ whole genome shotgun (WGS) entry which is preliminary data.</text>
</comment>
<feature type="binding site" evidence="5">
    <location>
        <position position="163"/>
    </location>
    <ligand>
        <name>Mn(2+)</name>
        <dbReference type="ChEBI" id="CHEBI:29035"/>
    </ligand>
</feature>
<dbReference type="Proteomes" id="UP000824108">
    <property type="component" value="Unassembled WGS sequence"/>
</dbReference>
<evidence type="ECO:0000256" key="6">
    <source>
        <dbReference type="RuleBase" id="RU000414"/>
    </source>
</evidence>
<feature type="binding site" evidence="5">
    <location>
        <position position="75"/>
    </location>
    <ligand>
        <name>Mn(2+)</name>
        <dbReference type="ChEBI" id="CHEBI:29035"/>
    </ligand>
</feature>
<dbReference type="GO" id="GO:0004784">
    <property type="term" value="F:superoxide dismutase activity"/>
    <property type="evidence" value="ECO:0007669"/>
    <property type="project" value="UniProtKB-EC"/>
</dbReference>
<dbReference type="Pfam" id="PF00081">
    <property type="entry name" value="Sod_Fe_N"/>
    <property type="match status" value="1"/>
</dbReference>
<dbReference type="EC" id="1.15.1.1" evidence="2 6"/>
<dbReference type="SUPFAM" id="SSF54719">
    <property type="entry name" value="Fe,Mn superoxide dismutase (SOD), C-terminal domain"/>
    <property type="match status" value="1"/>
</dbReference>
<organism evidence="9 10">
    <name type="scientific">Candidatus Bacteroides merdavium</name>
    <dbReference type="NCBI Taxonomy" id="2838472"/>
    <lineage>
        <taxon>Bacteria</taxon>
        <taxon>Pseudomonadati</taxon>
        <taxon>Bacteroidota</taxon>
        <taxon>Bacteroidia</taxon>
        <taxon>Bacteroidales</taxon>
        <taxon>Bacteroidaceae</taxon>
        <taxon>Bacteroides</taxon>
    </lineage>
</organism>
<gene>
    <name evidence="9" type="ORF">H9807_03170</name>
</gene>
<keyword evidence="3 5" id="KW-0479">Metal-binding</keyword>
<feature type="binding site" evidence="5">
    <location>
        <position position="159"/>
    </location>
    <ligand>
        <name>Mn(2+)</name>
        <dbReference type="ChEBI" id="CHEBI:29035"/>
    </ligand>
</feature>
<comment type="function">
    <text evidence="6">Destroys radicals which are normally produced within the cells and which are toxic to biological systems.</text>
</comment>
<feature type="domain" description="Manganese/iron superoxide dismutase C-terminal" evidence="8">
    <location>
        <begin position="91"/>
        <end position="192"/>
    </location>
</feature>
<dbReference type="PANTHER" id="PTHR42769">
    <property type="entry name" value="SUPEROXIDE DISMUTASE"/>
    <property type="match status" value="1"/>
</dbReference>
<comment type="similarity">
    <text evidence="1 6">Belongs to the iron/manganese superoxide dismutase family.</text>
</comment>
<evidence type="ECO:0000256" key="2">
    <source>
        <dbReference type="ARBA" id="ARBA00012682"/>
    </source>
</evidence>
<dbReference type="Gene3D" id="3.55.40.20">
    <property type="entry name" value="Iron/manganese superoxide dismutase, C-terminal domain"/>
    <property type="match status" value="1"/>
</dbReference>
<comment type="catalytic activity">
    <reaction evidence="6">
        <text>2 superoxide + 2 H(+) = H2O2 + O2</text>
        <dbReference type="Rhea" id="RHEA:20696"/>
        <dbReference type="ChEBI" id="CHEBI:15378"/>
        <dbReference type="ChEBI" id="CHEBI:15379"/>
        <dbReference type="ChEBI" id="CHEBI:16240"/>
        <dbReference type="ChEBI" id="CHEBI:18421"/>
        <dbReference type="EC" id="1.15.1.1"/>
    </reaction>
</comment>
<reference evidence="9" key="1">
    <citation type="journal article" date="2021" name="PeerJ">
        <title>Extensive microbial diversity within the chicken gut microbiome revealed by metagenomics and culture.</title>
        <authorList>
            <person name="Gilroy R."/>
            <person name="Ravi A."/>
            <person name="Getino M."/>
            <person name="Pursley I."/>
            <person name="Horton D.L."/>
            <person name="Alikhan N.F."/>
            <person name="Baker D."/>
            <person name="Gharbi K."/>
            <person name="Hall N."/>
            <person name="Watson M."/>
            <person name="Adriaenssens E.M."/>
            <person name="Foster-Nyarko E."/>
            <person name="Jarju S."/>
            <person name="Secka A."/>
            <person name="Antonio M."/>
            <person name="Oren A."/>
            <person name="Chaudhuri R.R."/>
            <person name="La Ragione R."/>
            <person name="Hildebrand F."/>
            <person name="Pallen M.J."/>
        </authorList>
    </citation>
    <scope>NUCLEOTIDE SEQUENCE</scope>
    <source>
        <strain evidence="9">CHK118-2852</strain>
    </source>
</reference>
<dbReference type="FunFam" id="3.55.40.20:FF:000001">
    <property type="entry name" value="Superoxide dismutase"/>
    <property type="match status" value="1"/>
</dbReference>
<feature type="binding site" evidence="5">
    <location>
        <position position="27"/>
    </location>
    <ligand>
        <name>Mn(2+)</name>
        <dbReference type="ChEBI" id="CHEBI:29035"/>
    </ligand>
</feature>
<dbReference type="InterPro" id="IPR036314">
    <property type="entry name" value="SOD_C_sf"/>
</dbReference>
<sequence length="194" mass="21914">MMFNMPTLPYAHNALEPVISQATIDFHYGKHLQTYVNNLNNLVSGTAFEGKTLEEIVATAPEGPMFNNAGQVLNHTFYFLQFAPVPARHEPEGPLADAIRRDFGSFDNFKKEFTAAATGLFGSGWAWLSADKEGKLHITKEANGSNPLRAGLTPLLTFDVWEHAYYLDYQNRRADHLQALWNIIDWSTIEKRLK</sequence>
<evidence type="ECO:0000256" key="5">
    <source>
        <dbReference type="PIRSR" id="PIRSR000349-1"/>
    </source>
</evidence>
<accession>A0A9D2GY19</accession>
<dbReference type="InterPro" id="IPR001189">
    <property type="entry name" value="Mn/Fe_SOD"/>
</dbReference>
<dbReference type="FunFam" id="1.10.287.990:FF:000003">
    <property type="entry name" value="Superoxide dismutase"/>
    <property type="match status" value="1"/>
</dbReference>
<dbReference type="SUPFAM" id="SSF46609">
    <property type="entry name" value="Fe,Mn superoxide dismutase (SOD), N-terminal domain"/>
    <property type="match status" value="1"/>
</dbReference>
<dbReference type="Gene3D" id="1.10.287.990">
    <property type="entry name" value="Fe,Mn superoxide dismutase (SOD) domain"/>
    <property type="match status" value="1"/>
</dbReference>
<keyword evidence="4 6" id="KW-0560">Oxidoreductase</keyword>
<evidence type="ECO:0000256" key="4">
    <source>
        <dbReference type="ARBA" id="ARBA00023002"/>
    </source>
</evidence>
<dbReference type="PIRSF" id="PIRSF000349">
    <property type="entry name" value="SODismutase"/>
    <property type="match status" value="1"/>
</dbReference>
<proteinExistence type="inferred from homology"/>
<dbReference type="PANTHER" id="PTHR42769:SF3">
    <property type="entry name" value="SUPEROXIDE DISMUTASE [FE] 2, CHLOROPLASTIC"/>
    <property type="match status" value="1"/>
</dbReference>
<dbReference type="GO" id="GO:0046872">
    <property type="term" value="F:metal ion binding"/>
    <property type="evidence" value="ECO:0007669"/>
    <property type="project" value="UniProtKB-KW"/>
</dbReference>
<feature type="domain" description="Manganese/iron superoxide dismutase N-terminal" evidence="7">
    <location>
        <begin position="3"/>
        <end position="81"/>
    </location>
</feature>
<evidence type="ECO:0000256" key="3">
    <source>
        <dbReference type="ARBA" id="ARBA00022723"/>
    </source>
</evidence>
<evidence type="ECO:0000259" key="8">
    <source>
        <dbReference type="Pfam" id="PF02777"/>
    </source>
</evidence>
<evidence type="ECO:0000259" key="7">
    <source>
        <dbReference type="Pfam" id="PF00081"/>
    </source>
</evidence>
<dbReference type="InterPro" id="IPR019831">
    <property type="entry name" value="Mn/Fe_SOD_N"/>
</dbReference>
<dbReference type="InterPro" id="IPR019832">
    <property type="entry name" value="Mn/Fe_SOD_C"/>
</dbReference>
<reference evidence="9" key="2">
    <citation type="submission" date="2021-04" db="EMBL/GenBank/DDBJ databases">
        <authorList>
            <person name="Gilroy R."/>
        </authorList>
    </citation>
    <scope>NUCLEOTIDE SEQUENCE</scope>
    <source>
        <strain evidence="9">CHK118-2852</strain>
    </source>
</reference>
<evidence type="ECO:0000256" key="1">
    <source>
        <dbReference type="ARBA" id="ARBA00008714"/>
    </source>
</evidence>
<dbReference type="Pfam" id="PF02777">
    <property type="entry name" value="Sod_Fe_C"/>
    <property type="match status" value="1"/>
</dbReference>